<evidence type="ECO:0000313" key="3">
    <source>
        <dbReference type="Proteomes" id="UP000299102"/>
    </source>
</evidence>
<reference evidence="2 3" key="1">
    <citation type="journal article" date="2019" name="Commun. Biol.">
        <title>The bagworm genome reveals a unique fibroin gene that provides high tensile strength.</title>
        <authorList>
            <person name="Kono N."/>
            <person name="Nakamura H."/>
            <person name="Ohtoshi R."/>
            <person name="Tomita M."/>
            <person name="Numata K."/>
            <person name="Arakawa K."/>
        </authorList>
    </citation>
    <scope>NUCLEOTIDE SEQUENCE [LARGE SCALE GENOMIC DNA]</scope>
</reference>
<dbReference type="AlphaFoldDB" id="A0A4C1SH06"/>
<dbReference type="Proteomes" id="UP000299102">
    <property type="component" value="Unassembled WGS sequence"/>
</dbReference>
<gene>
    <name evidence="2" type="ORF">EVAR_72716_1</name>
</gene>
<evidence type="ECO:0000256" key="1">
    <source>
        <dbReference type="SAM" id="MobiDB-lite"/>
    </source>
</evidence>
<accession>A0A4C1SH06</accession>
<proteinExistence type="predicted"/>
<protein>
    <submittedName>
        <fullName evidence="2">Uncharacterized protein</fullName>
    </submittedName>
</protein>
<feature type="region of interest" description="Disordered" evidence="1">
    <location>
        <begin position="1"/>
        <end position="32"/>
    </location>
</feature>
<evidence type="ECO:0000313" key="2">
    <source>
        <dbReference type="EMBL" id="GBP01295.1"/>
    </source>
</evidence>
<dbReference type="OrthoDB" id="8446474at2759"/>
<dbReference type="EMBL" id="BGZK01003438">
    <property type="protein sequence ID" value="GBP01295.1"/>
    <property type="molecule type" value="Genomic_DNA"/>
</dbReference>
<keyword evidence="3" id="KW-1185">Reference proteome</keyword>
<sequence length="216" mass="24301">MPGNEARVSPPSRACGQKLKVTEDPRRRRRSCVKNAKHMATPPRLKYMQVTYEGGCATYKLQRNWCIRRRSSDFCLVVSGRARTTYHSDSVVADRSSARRRLVRHHLAPHIRAAGNDRAAGHGRSCLCVFVRALYDLLGYPVLAVHKMHRGDGTALGMTLAILEKTDVAKDIFKNLSKVYGLSGIYAEAPYSRKIPGRCHRYQLYGHEALNCHAQP</sequence>
<name>A0A4C1SH06_EUMVA</name>
<comment type="caution">
    <text evidence="2">The sequence shown here is derived from an EMBL/GenBank/DDBJ whole genome shotgun (WGS) entry which is preliminary data.</text>
</comment>
<organism evidence="2 3">
    <name type="scientific">Eumeta variegata</name>
    <name type="common">Bagworm moth</name>
    <name type="synonym">Eumeta japonica</name>
    <dbReference type="NCBI Taxonomy" id="151549"/>
    <lineage>
        <taxon>Eukaryota</taxon>
        <taxon>Metazoa</taxon>
        <taxon>Ecdysozoa</taxon>
        <taxon>Arthropoda</taxon>
        <taxon>Hexapoda</taxon>
        <taxon>Insecta</taxon>
        <taxon>Pterygota</taxon>
        <taxon>Neoptera</taxon>
        <taxon>Endopterygota</taxon>
        <taxon>Lepidoptera</taxon>
        <taxon>Glossata</taxon>
        <taxon>Ditrysia</taxon>
        <taxon>Tineoidea</taxon>
        <taxon>Psychidae</taxon>
        <taxon>Oiketicinae</taxon>
        <taxon>Eumeta</taxon>
    </lineage>
</organism>